<dbReference type="Proteomes" id="UP000743107">
    <property type="component" value="Unassembled WGS sequence"/>
</dbReference>
<comment type="caution">
    <text evidence="4">The sequence shown here is derived from an EMBL/GenBank/DDBJ whole genome shotgun (WGS) entry which is preliminary data.</text>
</comment>
<dbReference type="InterPro" id="IPR053392">
    <property type="entry name" value="Transposase_IS30-like"/>
</dbReference>
<dbReference type="GO" id="GO:0004803">
    <property type="term" value="F:transposase activity"/>
    <property type="evidence" value="ECO:0007669"/>
    <property type="project" value="TreeGrafter"/>
</dbReference>
<organism evidence="4 5">
    <name type="scientific">Pediococcus pentosaceus</name>
    <dbReference type="NCBI Taxonomy" id="1255"/>
    <lineage>
        <taxon>Bacteria</taxon>
        <taxon>Bacillati</taxon>
        <taxon>Bacillota</taxon>
        <taxon>Bacilli</taxon>
        <taxon>Lactobacillales</taxon>
        <taxon>Lactobacillaceae</taxon>
        <taxon>Pediococcus</taxon>
    </lineage>
</organism>
<dbReference type="InterPro" id="IPR036397">
    <property type="entry name" value="RNaseH_sf"/>
</dbReference>
<evidence type="ECO:0000313" key="4">
    <source>
        <dbReference type="EMBL" id="MBF7126483.1"/>
    </source>
</evidence>
<protein>
    <submittedName>
        <fullName evidence="4">IS30 family transposase</fullName>
    </submittedName>
</protein>
<feature type="domain" description="Integrase catalytic" evidence="3">
    <location>
        <begin position="159"/>
        <end position="324"/>
    </location>
</feature>
<dbReference type="SUPFAM" id="SSF46689">
    <property type="entry name" value="Homeodomain-like"/>
    <property type="match status" value="1"/>
</dbReference>
<dbReference type="InterPro" id="IPR011991">
    <property type="entry name" value="ArsR-like_HTH"/>
</dbReference>
<sequence length="328" mass="38471">MPSFKHLDIEERIKIESYLEQGLSQAEISRKLGRSRSTISRELKRNKPDSANGLVIAPYFGSSAQNLANIRRAEIGTKTKLSKYNKRLIEEHLRLKWSPEQIACGLRKVNVSTNTIYNWIYKGLIDFSIKLLRHHGKRYRPHQSRYVKPDSKFIKVHSIENRPKEIESRSEFGHWEVDTVLSSRKSSYCLATFIERKTRFYYAIKMKKRNSAQFRMVMDTFMSNFGSAVKSITCDHGVEFVNRLAIGSIENAYNIKVYYAHAYAPHERGSNELHNYLLREYFPKKTNFNKTSAVEILTAIKDINDRPRKMHNWKSTNFKFKRELAKAY</sequence>
<dbReference type="RefSeq" id="WP_195751771.1">
    <property type="nucleotide sequence ID" value="NZ_JADOFV010000001.1"/>
</dbReference>
<dbReference type="Pfam" id="PF00665">
    <property type="entry name" value="rve"/>
    <property type="match status" value="1"/>
</dbReference>
<dbReference type="CDD" id="cd00090">
    <property type="entry name" value="HTH_ARSR"/>
    <property type="match status" value="1"/>
</dbReference>
<dbReference type="EMBL" id="JADOFV010000001">
    <property type="protein sequence ID" value="MBF7126483.1"/>
    <property type="molecule type" value="Genomic_DNA"/>
</dbReference>
<dbReference type="InterPro" id="IPR001584">
    <property type="entry name" value="Integrase_cat-core"/>
</dbReference>
<dbReference type="InterPro" id="IPR051917">
    <property type="entry name" value="Transposase-Integrase"/>
</dbReference>
<dbReference type="InterPro" id="IPR009057">
    <property type="entry name" value="Homeodomain-like_sf"/>
</dbReference>
<evidence type="ECO:0000256" key="1">
    <source>
        <dbReference type="ARBA" id="ARBA00023125"/>
    </source>
</evidence>
<reference evidence="4" key="1">
    <citation type="submission" date="2020-11" db="EMBL/GenBank/DDBJ databases">
        <title>Antibiotic susceptibility profiles of Pediococcus pentosaceus from various origins and their implications for the safety assessment of strains with food-technology applications.</title>
        <authorList>
            <person name="Shani N."/>
            <person name="Oberhaensli S."/>
            <person name="Arias E."/>
        </authorList>
    </citation>
    <scope>NUCLEOTIDE SEQUENCE</scope>
    <source>
        <strain evidence="4">FAM 19164</strain>
    </source>
</reference>
<dbReference type="Gene3D" id="3.30.420.10">
    <property type="entry name" value="Ribonuclease H-like superfamily/Ribonuclease H"/>
    <property type="match status" value="1"/>
</dbReference>
<dbReference type="GO" id="GO:0003677">
    <property type="term" value="F:DNA binding"/>
    <property type="evidence" value="ECO:0007669"/>
    <property type="project" value="UniProtKB-KW"/>
</dbReference>
<dbReference type="Pfam" id="PF13936">
    <property type="entry name" value="HTH_38"/>
    <property type="match status" value="1"/>
</dbReference>
<dbReference type="NCBIfam" id="NF033563">
    <property type="entry name" value="transpos_IS30"/>
    <property type="match status" value="1"/>
</dbReference>
<evidence type="ECO:0000259" key="3">
    <source>
        <dbReference type="PROSITE" id="PS50994"/>
    </source>
</evidence>
<dbReference type="InterPro" id="IPR025246">
    <property type="entry name" value="IS30-like_HTH"/>
</dbReference>
<dbReference type="PROSITE" id="PS50994">
    <property type="entry name" value="INTEGRASE"/>
    <property type="match status" value="1"/>
</dbReference>
<dbReference type="GO" id="GO:0006310">
    <property type="term" value="P:DNA recombination"/>
    <property type="evidence" value="ECO:0007669"/>
    <property type="project" value="UniProtKB-KW"/>
</dbReference>
<keyword evidence="1" id="KW-0238">DNA-binding</keyword>
<proteinExistence type="predicted"/>
<evidence type="ECO:0000256" key="2">
    <source>
        <dbReference type="ARBA" id="ARBA00023172"/>
    </source>
</evidence>
<evidence type="ECO:0000313" key="5">
    <source>
        <dbReference type="Proteomes" id="UP000743107"/>
    </source>
</evidence>
<name>A0AA40X7P2_PEDPE</name>
<dbReference type="PANTHER" id="PTHR10948:SF23">
    <property type="entry name" value="TRANSPOSASE INSI FOR INSERTION SEQUENCE ELEMENT IS30A-RELATED"/>
    <property type="match status" value="1"/>
</dbReference>
<dbReference type="GO" id="GO:0005829">
    <property type="term" value="C:cytosol"/>
    <property type="evidence" value="ECO:0007669"/>
    <property type="project" value="TreeGrafter"/>
</dbReference>
<dbReference type="GO" id="GO:0032196">
    <property type="term" value="P:transposition"/>
    <property type="evidence" value="ECO:0007669"/>
    <property type="project" value="TreeGrafter"/>
</dbReference>
<dbReference type="PANTHER" id="PTHR10948">
    <property type="entry name" value="TRANSPOSASE"/>
    <property type="match status" value="1"/>
</dbReference>
<dbReference type="GO" id="GO:0015074">
    <property type="term" value="P:DNA integration"/>
    <property type="evidence" value="ECO:0007669"/>
    <property type="project" value="InterPro"/>
</dbReference>
<dbReference type="AlphaFoldDB" id="A0AA40X7P2"/>
<dbReference type="Gene3D" id="1.10.10.60">
    <property type="entry name" value="Homeodomain-like"/>
    <property type="match status" value="1"/>
</dbReference>
<accession>A0AA40X7P2</accession>
<gene>
    <name evidence="4" type="ORF">ITQ97_01350</name>
</gene>
<dbReference type="SUPFAM" id="SSF53098">
    <property type="entry name" value="Ribonuclease H-like"/>
    <property type="match status" value="1"/>
</dbReference>
<keyword evidence="2" id="KW-0233">DNA recombination</keyword>
<dbReference type="InterPro" id="IPR012337">
    <property type="entry name" value="RNaseH-like_sf"/>
</dbReference>